<feature type="transmembrane region" description="Helical" evidence="1">
    <location>
        <begin position="43"/>
        <end position="61"/>
    </location>
</feature>
<keyword evidence="1" id="KW-0812">Transmembrane</keyword>
<dbReference type="OrthoDB" id="5565730at2759"/>
<proteinExistence type="predicted"/>
<dbReference type="STRING" id="763665.A0A2G5B5Y3"/>
<evidence type="ECO:0000313" key="2">
    <source>
        <dbReference type="EMBL" id="PIA14400.1"/>
    </source>
</evidence>
<sequence length="195" mass="22381">MATNWSMYGIFFFTTREALLAEQKDKNEKYNLRQSQTRDSDELFSSAISGGLTGGLLGFIARNTKAAAVSGALLFSTISAVGQMSFTAVNHRRQQWIIRKMGLDSSNEENQQEEEIKSSSLAARLRRMVSEDPIAMLPDWFPVRRISSDEYRMILNARREELVFEIKHLQDTIVSMNRREQVLLQRLHEESSEDN</sequence>
<keyword evidence="3" id="KW-1185">Reference proteome</keyword>
<dbReference type="Proteomes" id="UP000242474">
    <property type="component" value="Unassembled WGS sequence"/>
</dbReference>
<gene>
    <name evidence="2" type="ORF">COEREDRAFT_82796</name>
</gene>
<keyword evidence="1" id="KW-0472">Membrane</keyword>
<dbReference type="PANTHER" id="PTHR41390:SF1">
    <property type="entry name" value="NADH-UBIQUINONE OXIDOREDUCTASE 213 KDA SUBUNIT"/>
    <property type="match status" value="1"/>
</dbReference>
<feature type="transmembrane region" description="Helical" evidence="1">
    <location>
        <begin position="67"/>
        <end position="89"/>
    </location>
</feature>
<dbReference type="EMBL" id="KZ303518">
    <property type="protein sequence ID" value="PIA14400.1"/>
    <property type="molecule type" value="Genomic_DNA"/>
</dbReference>
<reference evidence="2 3" key="1">
    <citation type="journal article" date="2015" name="Genome Biol. Evol.">
        <title>Phylogenomic analyses indicate that early fungi evolved digesting cell walls of algal ancestors of land plants.</title>
        <authorList>
            <person name="Chang Y."/>
            <person name="Wang S."/>
            <person name="Sekimoto S."/>
            <person name="Aerts A.L."/>
            <person name="Choi C."/>
            <person name="Clum A."/>
            <person name="LaButti K.M."/>
            <person name="Lindquist E.A."/>
            <person name="Yee Ngan C."/>
            <person name="Ohm R.A."/>
            <person name="Salamov A.A."/>
            <person name="Grigoriev I.V."/>
            <person name="Spatafora J.W."/>
            <person name="Berbee M.L."/>
        </authorList>
    </citation>
    <scope>NUCLEOTIDE SEQUENCE [LARGE SCALE GENOMIC DNA]</scope>
    <source>
        <strain evidence="2 3">NRRL 1564</strain>
    </source>
</reference>
<name>A0A2G5B5Y3_COERN</name>
<dbReference type="PANTHER" id="PTHR41390">
    <property type="entry name" value="CHROMOSOME 7, WHOLE GENOME SHOTGUN SEQUENCE"/>
    <property type="match status" value="1"/>
</dbReference>
<evidence type="ECO:0000313" key="3">
    <source>
        <dbReference type="Proteomes" id="UP000242474"/>
    </source>
</evidence>
<dbReference type="AlphaFoldDB" id="A0A2G5B5Y3"/>
<protein>
    <submittedName>
        <fullName evidence="2">Uncharacterized protein</fullName>
    </submittedName>
</protein>
<organism evidence="2 3">
    <name type="scientific">Coemansia reversa (strain ATCC 12441 / NRRL 1564)</name>
    <dbReference type="NCBI Taxonomy" id="763665"/>
    <lineage>
        <taxon>Eukaryota</taxon>
        <taxon>Fungi</taxon>
        <taxon>Fungi incertae sedis</taxon>
        <taxon>Zoopagomycota</taxon>
        <taxon>Kickxellomycotina</taxon>
        <taxon>Kickxellomycetes</taxon>
        <taxon>Kickxellales</taxon>
        <taxon>Kickxellaceae</taxon>
        <taxon>Coemansia</taxon>
    </lineage>
</organism>
<keyword evidence="1" id="KW-1133">Transmembrane helix</keyword>
<evidence type="ECO:0000256" key="1">
    <source>
        <dbReference type="SAM" id="Phobius"/>
    </source>
</evidence>
<accession>A0A2G5B5Y3</accession>